<comment type="similarity">
    <text evidence="1">Belongs to the heat shock protein 70 family.</text>
</comment>
<dbReference type="InterPro" id="IPR013126">
    <property type="entry name" value="Hsp_70_fam"/>
</dbReference>
<dbReference type="InterPro" id="IPR043129">
    <property type="entry name" value="ATPase_NBD"/>
</dbReference>
<reference evidence="4 5" key="1">
    <citation type="submission" date="2017-03" db="EMBL/GenBank/DDBJ databases">
        <title>Lifting the veil on microbial sulfur biogeochemistry in mining wastewaters.</title>
        <authorList>
            <person name="Kantor R.S."/>
            <person name="Colenbrander Nelson T."/>
            <person name="Marshall S."/>
            <person name="Bennett D."/>
            <person name="Apte S."/>
            <person name="Camacho D."/>
            <person name="Thomas B.C."/>
            <person name="Warren L.A."/>
            <person name="Banfield J.F."/>
        </authorList>
    </citation>
    <scope>NUCLEOTIDE SEQUENCE [LARGE SCALE GENOMIC DNA]</scope>
    <source>
        <strain evidence="4">32-68-21</strain>
    </source>
</reference>
<dbReference type="CDD" id="cd10231">
    <property type="entry name" value="ASKHA_NBD_HSP70_YegD-like"/>
    <property type="match status" value="1"/>
</dbReference>
<dbReference type="EMBL" id="NCEQ01000007">
    <property type="protein sequence ID" value="OYX57108.1"/>
    <property type="molecule type" value="Genomic_DNA"/>
</dbReference>
<evidence type="ECO:0000313" key="5">
    <source>
        <dbReference type="Proteomes" id="UP000216147"/>
    </source>
</evidence>
<dbReference type="SUPFAM" id="SSF53067">
    <property type="entry name" value="Actin-like ATPase domain"/>
    <property type="match status" value="2"/>
</dbReference>
<keyword evidence="3" id="KW-0067">ATP-binding</keyword>
<evidence type="ECO:0000256" key="1">
    <source>
        <dbReference type="ARBA" id="ARBA00007381"/>
    </source>
</evidence>
<dbReference type="GO" id="GO:0140662">
    <property type="term" value="F:ATP-dependent protein folding chaperone"/>
    <property type="evidence" value="ECO:0007669"/>
    <property type="project" value="InterPro"/>
</dbReference>
<gene>
    <name evidence="4" type="ORF">B7Y86_09755</name>
</gene>
<accession>A0A258HLB7</accession>
<comment type="caution">
    <text evidence="4">The sequence shown here is derived from an EMBL/GenBank/DDBJ whole genome shotgun (WGS) entry which is preliminary data.</text>
</comment>
<sequence length="436" mass="47587">MQSATTIGIDFGTTNTVVALTSGDGEAVVIRFEAPGGDLATFRSTLSFQLHPGADGRTPERVVEAGPWAIEAYVEDPLDTRFIQSFKTFAASAAFTETVIDNRRYKFEDLLAAFLLRVRHHAGEAMDALPPRVIVGRPVTFAGGAPDADLALTRYQTAFARLGFTDIRYAYEPVGAAFFFARKLTEPANVLVADFGGGTSDFSIVRFEPSPEGLRSTPLARSGVGVAGDAFDYRIIDQLVSPALGKGGSYRTLGKTLPIPQRYYAAFARWDQLALLRASRDMKDIRAMARIAEEPGKVARLIEVLDDNHGYALYQAISHLKMDLSRDESATFVFDAGSIRLEAPVARSEFEAWIAPELAAIEAAVDRAIEESGLRPDQIDRIFLTGGTSFVPAVRDIFNRRFDPAKIETGGEFESIASGLALIGRETDLDLWTESR</sequence>
<dbReference type="Pfam" id="PF00012">
    <property type="entry name" value="HSP70"/>
    <property type="match status" value="1"/>
</dbReference>
<dbReference type="PANTHER" id="PTHR42749">
    <property type="entry name" value="CELL SHAPE-DETERMINING PROTEIN MREB"/>
    <property type="match status" value="1"/>
</dbReference>
<dbReference type="PROSITE" id="PS01036">
    <property type="entry name" value="HSP70_3"/>
    <property type="match status" value="1"/>
</dbReference>
<keyword evidence="2" id="KW-0547">Nucleotide-binding</keyword>
<evidence type="ECO:0000313" key="4">
    <source>
        <dbReference type="EMBL" id="OYX57108.1"/>
    </source>
</evidence>
<organism evidence="4 5">
    <name type="scientific">Brevundimonas subvibrioides</name>
    <dbReference type="NCBI Taxonomy" id="74313"/>
    <lineage>
        <taxon>Bacteria</taxon>
        <taxon>Pseudomonadati</taxon>
        <taxon>Pseudomonadota</taxon>
        <taxon>Alphaproteobacteria</taxon>
        <taxon>Caulobacterales</taxon>
        <taxon>Caulobacteraceae</taxon>
        <taxon>Brevundimonas</taxon>
    </lineage>
</organism>
<dbReference type="GO" id="GO:0005524">
    <property type="term" value="F:ATP binding"/>
    <property type="evidence" value="ECO:0007669"/>
    <property type="project" value="UniProtKB-KW"/>
</dbReference>
<dbReference type="InterPro" id="IPR018181">
    <property type="entry name" value="Heat_shock_70_CS"/>
</dbReference>
<evidence type="ECO:0000256" key="2">
    <source>
        <dbReference type="ARBA" id="ARBA00022741"/>
    </source>
</evidence>
<dbReference type="PRINTS" id="PR00301">
    <property type="entry name" value="HEATSHOCK70"/>
</dbReference>
<dbReference type="Gene3D" id="3.30.420.40">
    <property type="match status" value="3"/>
</dbReference>
<dbReference type="InterPro" id="IPR042054">
    <property type="entry name" value="YegD-like"/>
</dbReference>
<protein>
    <submittedName>
        <fullName evidence="4">Hsp70 family protein</fullName>
    </submittedName>
</protein>
<dbReference type="PANTHER" id="PTHR42749:SF1">
    <property type="entry name" value="CELL SHAPE-DETERMINING PROTEIN MREB"/>
    <property type="match status" value="1"/>
</dbReference>
<dbReference type="AlphaFoldDB" id="A0A258HLB7"/>
<dbReference type="Gene3D" id="3.90.640.10">
    <property type="entry name" value="Actin, Chain A, domain 4"/>
    <property type="match status" value="2"/>
</dbReference>
<dbReference type="Proteomes" id="UP000216147">
    <property type="component" value="Unassembled WGS sequence"/>
</dbReference>
<name>A0A258HLB7_9CAUL</name>
<proteinExistence type="inferred from homology"/>
<evidence type="ECO:0000256" key="3">
    <source>
        <dbReference type="ARBA" id="ARBA00022840"/>
    </source>
</evidence>